<accession>A0A2S1GMG0</accession>
<organism evidence="1 2">
    <name type="scientific">Erwinia phage Cronus</name>
    <dbReference type="NCBI Taxonomy" id="2163633"/>
    <lineage>
        <taxon>Viruses</taxon>
        <taxon>Duplodnaviria</taxon>
        <taxon>Heunggongvirae</taxon>
        <taxon>Uroviricota</taxon>
        <taxon>Caudoviricetes</taxon>
        <taxon>Pantevenvirales</taxon>
        <taxon>Straboviridae</taxon>
        <taxon>Tevenvirinae</taxon>
        <taxon>Risoevirus</taxon>
        <taxon>Risoevirus cronus</taxon>
        <taxon>Roskildevirus cronus</taxon>
    </lineage>
</organism>
<evidence type="ECO:0000313" key="2">
    <source>
        <dbReference type="Proteomes" id="UP000246316"/>
    </source>
</evidence>
<reference evidence="1" key="1">
    <citation type="submission" date="2018-03" db="EMBL/GenBank/DDBJ databases">
        <title>Phage therapy in agriculture - a green tech approach to combat plant pathogenic bacteria.</title>
        <authorList>
            <person name="Carstens A.B."/>
            <person name="Djurhuus A.M."/>
            <person name="Hansen L.H."/>
        </authorList>
    </citation>
    <scope>NUCLEOTIDE SEQUENCE [LARGE SCALE GENOMIC DNA]</scope>
</reference>
<protein>
    <submittedName>
        <fullName evidence="1">Uncharacterized protein</fullName>
    </submittedName>
</protein>
<evidence type="ECO:0000313" key="1">
    <source>
        <dbReference type="EMBL" id="AWD90566.1"/>
    </source>
</evidence>
<dbReference type="RefSeq" id="YP_010095074.1">
    <property type="nucleotide sequence ID" value="NC_055743.1"/>
</dbReference>
<dbReference type="EMBL" id="MH059636">
    <property type="protein sequence ID" value="AWD90566.1"/>
    <property type="molecule type" value="Genomic_DNA"/>
</dbReference>
<dbReference type="KEGG" id="vg:65112708"/>
<keyword evidence="2" id="KW-1185">Reference proteome</keyword>
<name>A0A2S1GMG0_9CAUD</name>
<dbReference type="GeneID" id="65112708"/>
<sequence>MKFSTVLKMNAEQQKNLHHFVSYTIYSQFDNVVTIDLVGDKLSIQRVLSMYADSLQQKTFAAKAALEELIEEVQTHHGCKGHGTSKSVLIQLDLNSDGDVCDHFAIYKNSRVEGLQVTSYEYDWIDEGQE</sequence>
<dbReference type="Proteomes" id="UP000246316">
    <property type="component" value="Segment"/>
</dbReference>
<proteinExistence type="predicted"/>